<organism evidence="2 3">
    <name type="scientific">Natronorubrum halalkaliphilum</name>
    <dbReference type="NCBI Taxonomy" id="2691917"/>
    <lineage>
        <taxon>Archaea</taxon>
        <taxon>Methanobacteriati</taxon>
        <taxon>Methanobacteriota</taxon>
        <taxon>Stenosarchaea group</taxon>
        <taxon>Halobacteria</taxon>
        <taxon>Halobacteriales</taxon>
        <taxon>Natrialbaceae</taxon>
        <taxon>Natronorubrum</taxon>
    </lineage>
</organism>
<dbReference type="AlphaFoldDB" id="A0A6B0VPW0"/>
<feature type="region of interest" description="Disordered" evidence="1">
    <location>
        <begin position="154"/>
        <end position="185"/>
    </location>
</feature>
<dbReference type="InterPro" id="IPR008719">
    <property type="entry name" value="N2O_reductase_NosL"/>
</dbReference>
<dbReference type="OrthoDB" id="162738at2157"/>
<accession>A0A6B0VPW0</accession>
<dbReference type="Pfam" id="PF05573">
    <property type="entry name" value="NosL"/>
    <property type="match status" value="1"/>
</dbReference>
<comment type="caution">
    <text evidence="2">The sequence shown here is derived from an EMBL/GenBank/DDBJ whole genome shotgun (WGS) entry which is preliminary data.</text>
</comment>
<dbReference type="PROSITE" id="PS51318">
    <property type="entry name" value="TAT"/>
    <property type="match status" value="1"/>
</dbReference>
<evidence type="ECO:0000256" key="1">
    <source>
        <dbReference type="SAM" id="MobiDB-lite"/>
    </source>
</evidence>
<dbReference type="SUPFAM" id="SSF160387">
    <property type="entry name" value="NosL/MerB-like"/>
    <property type="match status" value="1"/>
</dbReference>
<dbReference type="Gene3D" id="3.30.70.2050">
    <property type="match status" value="1"/>
</dbReference>
<keyword evidence="3" id="KW-1185">Reference proteome</keyword>
<dbReference type="EMBL" id="WUYX01000044">
    <property type="protein sequence ID" value="MXV63203.1"/>
    <property type="molecule type" value="Genomic_DNA"/>
</dbReference>
<protein>
    <submittedName>
        <fullName evidence="2">Nitrous oxide reductase accessory protein NosL</fullName>
    </submittedName>
</protein>
<dbReference type="RefSeq" id="WP_160066031.1">
    <property type="nucleotide sequence ID" value="NZ_WUYX01000044.1"/>
</dbReference>
<sequence>MTCRCSRRRLLAGTASLAAAGLAGCLGDEGTDDSPAEPISLADGQSCDACGMVIADHFGPAGQLFYADGRPEERDGPLRYDSLSELVVARDEHEAQGGELRGAFVTDYSSVDYDLAEHDGTPHISTHAEEAAFADATELYYVVESDVHGAMGPDLLPFSDRGDAERVADDHGGDVREWDELSTVG</sequence>
<evidence type="ECO:0000313" key="3">
    <source>
        <dbReference type="Proteomes" id="UP000434101"/>
    </source>
</evidence>
<name>A0A6B0VPW0_9EURY</name>
<dbReference type="PANTHER" id="PTHR41247">
    <property type="entry name" value="HTH-TYPE TRANSCRIPTIONAL REPRESSOR YCNK"/>
    <property type="match status" value="1"/>
</dbReference>
<feature type="compositionally biased region" description="Basic and acidic residues" evidence="1">
    <location>
        <begin position="160"/>
        <end position="179"/>
    </location>
</feature>
<evidence type="ECO:0000313" key="2">
    <source>
        <dbReference type="EMBL" id="MXV63203.1"/>
    </source>
</evidence>
<dbReference type="PANTHER" id="PTHR41247:SF1">
    <property type="entry name" value="HTH-TYPE TRANSCRIPTIONAL REPRESSOR YCNK"/>
    <property type="match status" value="1"/>
</dbReference>
<gene>
    <name evidence="2" type="ORF">GS429_14230</name>
</gene>
<proteinExistence type="predicted"/>
<dbReference type="InterPro" id="IPR006311">
    <property type="entry name" value="TAT_signal"/>
</dbReference>
<dbReference type="PROSITE" id="PS51257">
    <property type="entry name" value="PROKAR_LIPOPROTEIN"/>
    <property type="match status" value="1"/>
</dbReference>
<dbReference type="Proteomes" id="UP000434101">
    <property type="component" value="Unassembled WGS sequence"/>
</dbReference>
<reference evidence="2 3" key="1">
    <citation type="submission" date="2020-01" db="EMBL/GenBank/DDBJ databases">
        <title>Natronorubrum sp. JWXQ-INN 674 isolated from Inner Mongolia Autonomous Region of China.</title>
        <authorList>
            <person name="Xue Q."/>
        </authorList>
    </citation>
    <scope>NUCLEOTIDE SEQUENCE [LARGE SCALE GENOMIC DNA]</scope>
    <source>
        <strain evidence="2 3">JWXQ-INN-674</strain>
    </source>
</reference>